<dbReference type="EMBL" id="UGUA01000002">
    <property type="protein sequence ID" value="SUC34858.1"/>
    <property type="molecule type" value="Genomic_DNA"/>
</dbReference>
<dbReference type="InterPro" id="IPR000259">
    <property type="entry name" value="Adhesion_dom_fimbrial"/>
</dbReference>
<dbReference type="PANTHER" id="PTHR33420">
    <property type="entry name" value="FIMBRIAL SUBUNIT ELFA-RELATED"/>
    <property type="match status" value="1"/>
</dbReference>
<evidence type="ECO:0000313" key="3">
    <source>
        <dbReference type="Proteomes" id="UP000255129"/>
    </source>
</evidence>
<dbReference type="AlphaFoldDB" id="A0A379G1L5"/>
<evidence type="ECO:0000259" key="1">
    <source>
        <dbReference type="Pfam" id="PF00419"/>
    </source>
</evidence>
<dbReference type="GO" id="GO:0043709">
    <property type="term" value="P:cell adhesion involved in single-species biofilm formation"/>
    <property type="evidence" value="ECO:0007669"/>
    <property type="project" value="TreeGrafter"/>
</dbReference>
<evidence type="ECO:0000313" key="2">
    <source>
        <dbReference type="EMBL" id="SUC34858.1"/>
    </source>
</evidence>
<dbReference type="Gene3D" id="2.60.40.1090">
    <property type="entry name" value="Fimbrial-type adhesion domain"/>
    <property type="match status" value="1"/>
</dbReference>
<proteinExistence type="predicted"/>
<reference evidence="2 3" key="1">
    <citation type="submission" date="2018-06" db="EMBL/GenBank/DDBJ databases">
        <authorList>
            <consortium name="Pathogen Informatics"/>
            <person name="Doyle S."/>
        </authorList>
    </citation>
    <scope>NUCLEOTIDE SEQUENCE [LARGE SCALE GENOMIC DNA]</scope>
    <source>
        <strain evidence="2 3">NCTC12026</strain>
    </source>
</reference>
<feature type="domain" description="Fimbrial-type adhesion" evidence="1">
    <location>
        <begin position="25"/>
        <end position="165"/>
    </location>
</feature>
<sequence length="166" mass="18709">MWIFKIVLLFFLLPIKLSVSADNMSFYGTIMDTVPCEINNGETISVNFGNIGINKIDGIRYKEKVSFQLKCPGGFDVPFRLIYRGKVSDFDPAAVKTSTNGLGIKLFRTCSQSENCEVKIGESMDIDMNGSEMNSQQFHVVPVKKQNIDIKDGYFQSSASFHLDYY</sequence>
<dbReference type="Pfam" id="PF00419">
    <property type="entry name" value="Fimbrial"/>
    <property type="match status" value="1"/>
</dbReference>
<dbReference type="Proteomes" id="UP000255129">
    <property type="component" value="Unassembled WGS sequence"/>
</dbReference>
<dbReference type="PANTHER" id="PTHR33420:SF33">
    <property type="entry name" value="MINOR FIMBRIAL SUBUNIT"/>
    <property type="match status" value="1"/>
</dbReference>
<dbReference type="OrthoDB" id="7018672at2"/>
<dbReference type="InterPro" id="IPR036937">
    <property type="entry name" value="Adhesion_dom_fimbrial_sf"/>
</dbReference>
<gene>
    <name evidence="2" type="ORF">NCTC12026_01231</name>
</gene>
<protein>
    <submittedName>
        <fullName evidence="2">Putative minor fimbrial subunit StfF</fullName>
    </submittedName>
</protein>
<dbReference type="GO" id="GO:0009289">
    <property type="term" value="C:pilus"/>
    <property type="evidence" value="ECO:0007669"/>
    <property type="project" value="InterPro"/>
</dbReference>
<accession>A0A379G1L5</accession>
<dbReference type="InterPro" id="IPR050263">
    <property type="entry name" value="Bact_Fimbrial_Adh_Pro"/>
</dbReference>
<dbReference type="InterPro" id="IPR008966">
    <property type="entry name" value="Adhesion_dom_sf"/>
</dbReference>
<name>A0A379G1L5_9GAMM</name>
<dbReference type="SUPFAM" id="SSF49401">
    <property type="entry name" value="Bacterial adhesins"/>
    <property type="match status" value="1"/>
</dbReference>
<organism evidence="2 3">
    <name type="scientific">Providencia rustigianii</name>
    <dbReference type="NCBI Taxonomy" id="158850"/>
    <lineage>
        <taxon>Bacteria</taxon>
        <taxon>Pseudomonadati</taxon>
        <taxon>Pseudomonadota</taxon>
        <taxon>Gammaproteobacteria</taxon>
        <taxon>Enterobacterales</taxon>
        <taxon>Morganellaceae</taxon>
        <taxon>Providencia</taxon>
    </lineage>
</organism>